<organism evidence="3 4">
    <name type="scientific">Streptomyces jumonjinensis</name>
    <dbReference type="NCBI Taxonomy" id="1945"/>
    <lineage>
        <taxon>Bacteria</taxon>
        <taxon>Bacillati</taxon>
        <taxon>Actinomycetota</taxon>
        <taxon>Actinomycetes</taxon>
        <taxon>Kitasatosporales</taxon>
        <taxon>Streptomycetaceae</taxon>
        <taxon>Streptomyces</taxon>
    </lineage>
</organism>
<proteinExistence type="predicted"/>
<name>A0A646KTG5_STRJU</name>
<protein>
    <submittedName>
        <fullName evidence="3">ATP-binding protein</fullName>
    </submittedName>
</protein>
<evidence type="ECO:0000313" key="3">
    <source>
        <dbReference type="EMBL" id="MQT05398.1"/>
    </source>
</evidence>
<keyword evidence="3" id="KW-0067">ATP-binding</keyword>
<dbReference type="Gene3D" id="3.40.50.300">
    <property type="entry name" value="P-loop containing nucleotide triphosphate hydrolases"/>
    <property type="match status" value="1"/>
</dbReference>
<dbReference type="Pfam" id="PF17289">
    <property type="entry name" value="Terminase_6C"/>
    <property type="match status" value="1"/>
</dbReference>
<dbReference type="GO" id="GO:0005524">
    <property type="term" value="F:ATP binding"/>
    <property type="evidence" value="ECO:0007669"/>
    <property type="project" value="UniProtKB-KW"/>
</dbReference>
<dbReference type="Pfam" id="PF03237">
    <property type="entry name" value="Terminase_6N"/>
    <property type="match status" value="1"/>
</dbReference>
<keyword evidence="4" id="KW-1185">Reference proteome</keyword>
<dbReference type="Gene3D" id="3.30.420.240">
    <property type="match status" value="1"/>
</dbReference>
<accession>A0A646KTG5</accession>
<evidence type="ECO:0000256" key="1">
    <source>
        <dbReference type="ARBA" id="ARBA00022612"/>
    </source>
</evidence>
<dbReference type="Proteomes" id="UP000419138">
    <property type="component" value="Unassembled WGS sequence"/>
</dbReference>
<dbReference type="AlphaFoldDB" id="A0A646KTG5"/>
<sequence>MSRGRAKRRLAEDFADPSVMGLEQIRAEIAELVRADELSARRWACEVPDCDGLPHAGWLHRHARAAQRRPGWLWTVWMMLTGRGWGKTRTAAEAVREWAQTPGLQIVVVAKNATLVRDICFESPKSGLLAVIPPDQVAKYNSSLGDTVLKLKNGTVIRGFGAETPDNLRGWAFDKAWMDEYAAWSRHTAQEVYDMVWFCLREAEMPQVVISTTPKPLPHVKKLYERGRAQEQRAREGGDPPRVVLTRGHMRENDANLSPAARAELEEDYAGTRLGRQELSGELLEDVEGALWKGWMLEVEGFRPRREHLPDMQRVVIGVDPATKSHEDADMTAFTVAGRAFPIETLYGDDRPRGYLLHAEQDRYTPTGAMRRAAQLYHEHQADCVVIEANNGGEYLPALLEQVDPTVNWRIVHATRGKRARAAPAAQLYEQARVSHVGPARVFAELEGQMTTFVGQGETEDSPDLLDSAVWALWDLFLDPAMPPPRGGDDQRLSGRR</sequence>
<dbReference type="EMBL" id="VCLA01000201">
    <property type="protein sequence ID" value="MQT05398.1"/>
    <property type="molecule type" value="Genomic_DNA"/>
</dbReference>
<gene>
    <name evidence="3" type="ORF">FF041_36500</name>
</gene>
<dbReference type="InterPro" id="IPR035421">
    <property type="entry name" value="Terminase_6C"/>
</dbReference>
<feature type="domain" description="Terminase large subunit gp17-like C-terminal" evidence="2">
    <location>
        <begin position="317"/>
        <end position="473"/>
    </location>
</feature>
<evidence type="ECO:0000313" key="4">
    <source>
        <dbReference type="Proteomes" id="UP000419138"/>
    </source>
</evidence>
<keyword evidence="3" id="KW-0547">Nucleotide-binding</keyword>
<keyword evidence="1" id="KW-1188">Viral release from host cell</keyword>
<evidence type="ECO:0000259" key="2">
    <source>
        <dbReference type="Pfam" id="PF17289"/>
    </source>
</evidence>
<dbReference type="InterPro" id="IPR027417">
    <property type="entry name" value="P-loop_NTPase"/>
</dbReference>
<comment type="caution">
    <text evidence="3">The sequence shown here is derived from an EMBL/GenBank/DDBJ whole genome shotgun (WGS) entry which is preliminary data.</text>
</comment>
<dbReference type="RefSeq" id="WP_153526794.1">
    <property type="nucleotide sequence ID" value="NZ_JBEPDZ010000027.1"/>
</dbReference>
<reference evidence="3 4" key="1">
    <citation type="submission" date="2019-05" db="EMBL/GenBank/DDBJ databases">
        <title>Comparative genomics and metabolomics analyses of clavulanic acid producing Streptomyces species provides insight into specialized metabolism and evolution of beta-lactam biosynthetic gene clusters.</title>
        <authorList>
            <person name="Moore M.A."/>
            <person name="Cruz-Morales P."/>
            <person name="Barona Gomez F."/>
            <person name="Kapil T."/>
        </authorList>
    </citation>
    <scope>NUCLEOTIDE SEQUENCE [LARGE SCALE GENOMIC DNA]</scope>
    <source>
        <strain evidence="3 4">NRRL 5741</strain>
    </source>
</reference>
<dbReference type="OrthoDB" id="4519042at2"/>